<keyword evidence="4" id="KW-1003">Cell membrane</keyword>
<feature type="transmembrane region" description="Helical" evidence="8">
    <location>
        <begin position="31"/>
        <end position="53"/>
    </location>
</feature>
<evidence type="ECO:0000256" key="4">
    <source>
        <dbReference type="ARBA" id="ARBA00022475"/>
    </source>
</evidence>
<feature type="transmembrane region" description="Helical" evidence="8">
    <location>
        <begin position="7"/>
        <end position="25"/>
    </location>
</feature>
<evidence type="ECO:0000256" key="3">
    <source>
        <dbReference type="ARBA" id="ARBA00022448"/>
    </source>
</evidence>
<evidence type="ECO:0000313" key="10">
    <source>
        <dbReference type="Proteomes" id="UP000034739"/>
    </source>
</evidence>
<dbReference type="GO" id="GO:0055085">
    <property type="term" value="P:transmembrane transport"/>
    <property type="evidence" value="ECO:0007669"/>
    <property type="project" value="TreeGrafter"/>
</dbReference>
<evidence type="ECO:0000313" key="9">
    <source>
        <dbReference type="EMBL" id="KKU88320.1"/>
    </source>
</evidence>
<reference evidence="9 10" key="1">
    <citation type="journal article" date="2015" name="Nature">
        <title>rRNA introns, odd ribosomes, and small enigmatic genomes across a large radiation of phyla.</title>
        <authorList>
            <person name="Brown C.T."/>
            <person name="Hug L.A."/>
            <person name="Thomas B.C."/>
            <person name="Sharon I."/>
            <person name="Castelle C.J."/>
            <person name="Singh A."/>
            <person name="Wilkins M.J."/>
            <person name="Williams K.H."/>
            <person name="Banfield J.F."/>
        </authorList>
    </citation>
    <scope>NUCLEOTIDE SEQUENCE [LARGE SCALE GENOMIC DNA]</scope>
</reference>
<feature type="transmembrane region" description="Helical" evidence="8">
    <location>
        <begin position="235"/>
        <end position="260"/>
    </location>
</feature>
<sequence>MTSKIEISHRTIIFTVAFLAGLWLILQIRDILFLLFIAFLLMTALHPLVNLLGKLRLPRFLAIMLVYVVIFGLFGVSFAGTIPTLIVQSTRFAQELPSVVSRVLPYWNIDVSALTSQIAPIGENMVKVLVGIFSNIVTTLTVLVFTFYFLLERSSAQQVFTAMMGETVASQFLDIIRRIEKRLGTWVRGELILMVFVGVFSFVGLTILRVEFALPLAILAGLLEIVPTIGPIVSAVPAVLVALAVSPLFALSVVALYFIVQQIENNILVPLVMKRVTGFSPLITILALMIGGRLAGVVGFVLAVPVMLVS</sequence>
<proteinExistence type="inferred from homology"/>
<keyword evidence="6 8" id="KW-1133">Transmembrane helix</keyword>
<comment type="caution">
    <text evidence="9">The sequence shown here is derived from an EMBL/GenBank/DDBJ whole genome shotgun (WGS) entry which is preliminary data.</text>
</comment>
<feature type="non-terminal residue" evidence="9">
    <location>
        <position position="310"/>
    </location>
</feature>
<keyword evidence="5 8" id="KW-0812">Transmembrane</keyword>
<keyword evidence="7 8" id="KW-0472">Membrane</keyword>
<evidence type="ECO:0000256" key="2">
    <source>
        <dbReference type="ARBA" id="ARBA00009773"/>
    </source>
</evidence>
<evidence type="ECO:0000256" key="5">
    <source>
        <dbReference type="ARBA" id="ARBA00022692"/>
    </source>
</evidence>
<dbReference type="EMBL" id="LCOY01000009">
    <property type="protein sequence ID" value="KKU88320.1"/>
    <property type="molecule type" value="Genomic_DNA"/>
</dbReference>
<dbReference type="PANTHER" id="PTHR21716:SF53">
    <property type="entry name" value="PERMEASE PERM-RELATED"/>
    <property type="match status" value="1"/>
</dbReference>
<feature type="transmembrane region" description="Helical" evidence="8">
    <location>
        <begin position="191"/>
        <end position="223"/>
    </location>
</feature>
<dbReference type="GO" id="GO:0005886">
    <property type="term" value="C:plasma membrane"/>
    <property type="evidence" value="ECO:0007669"/>
    <property type="project" value="UniProtKB-SubCell"/>
</dbReference>
<protein>
    <recommendedName>
        <fullName evidence="11">AI-2E family transporter</fullName>
    </recommendedName>
</protein>
<organism evidence="9 10">
    <name type="scientific">Candidatus Gottesmanbacteria bacterium GW2011_GWA2_47_9</name>
    <dbReference type="NCBI Taxonomy" id="1618445"/>
    <lineage>
        <taxon>Bacteria</taxon>
        <taxon>Candidatus Gottesmaniibacteriota</taxon>
    </lineage>
</organism>
<accession>A0A0G1X1K7</accession>
<name>A0A0G1X1K7_9BACT</name>
<feature type="transmembrane region" description="Helical" evidence="8">
    <location>
        <begin position="60"/>
        <end position="82"/>
    </location>
</feature>
<evidence type="ECO:0000256" key="6">
    <source>
        <dbReference type="ARBA" id="ARBA00022989"/>
    </source>
</evidence>
<dbReference type="Proteomes" id="UP000034739">
    <property type="component" value="Unassembled WGS sequence"/>
</dbReference>
<dbReference type="AlphaFoldDB" id="A0A0G1X1K7"/>
<evidence type="ECO:0000256" key="7">
    <source>
        <dbReference type="ARBA" id="ARBA00023136"/>
    </source>
</evidence>
<dbReference type="InterPro" id="IPR002549">
    <property type="entry name" value="AI-2E-like"/>
</dbReference>
<evidence type="ECO:0000256" key="1">
    <source>
        <dbReference type="ARBA" id="ARBA00004651"/>
    </source>
</evidence>
<dbReference type="PANTHER" id="PTHR21716">
    <property type="entry name" value="TRANSMEMBRANE PROTEIN"/>
    <property type="match status" value="1"/>
</dbReference>
<evidence type="ECO:0000256" key="8">
    <source>
        <dbReference type="SAM" id="Phobius"/>
    </source>
</evidence>
<keyword evidence="3" id="KW-0813">Transport</keyword>
<comment type="subcellular location">
    <subcellularLocation>
        <location evidence="1">Cell membrane</location>
        <topology evidence="1">Multi-pass membrane protein</topology>
    </subcellularLocation>
</comment>
<evidence type="ECO:0008006" key="11">
    <source>
        <dbReference type="Google" id="ProtNLM"/>
    </source>
</evidence>
<feature type="transmembrane region" description="Helical" evidence="8">
    <location>
        <begin position="281"/>
        <end position="308"/>
    </location>
</feature>
<comment type="similarity">
    <text evidence="2">Belongs to the autoinducer-2 exporter (AI-2E) (TC 2.A.86) family.</text>
</comment>
<feature type="transmembrane region" description="Helical" evidence="8">
    <location>
        <begin position="128"/>
        <end position="151"/>
    </location>
</feature>
<dbReference type="Pfam" id="PF01594">
    <property type="entry name" value="AI-2E_transport"/>
    <property type="match status" value="1"/>
</dbReference>
<gene>
    <name evidence="9" type="ORF">UY16_C0009G0041</name>
</gene>